<evidence type="ECO:0000256" key="1">
    <source>
        <dbReference type="SAM" id="MobiDB-lite"/>
    </source>
</evidence>
<feature type="region of interest" description="Disordered" evidence="1">
    <location>
        <begin position="284"/>
        <end position="318"/>
    </location>
</feature>
<dbReference type="SUPFAM" id="SSF140453">
    <property type="entry name" value="EsxAB dimer-like"/>
    <property type="match status" value="1"/>
</dbReference>
<dbReference type="Pfam" id="PF25547">
    <property type="entry name" value="WXG100_2"/>
    <property type="match status" value="1"/>
</dbReference>
<keyword evidence="4" id="KW-1185">Reference proteome</keyword>
<comment type="caution">
    <text evidence="3">The sequence shown here is derived from an EMBL/GenBank/DDBJ whole genome shotgun (WGS) entry which is preliminary data.</text>
</comment>
<proteinExistence type="predicted"/>
<sequence>MGAGQQAGDVLSRVNFTLDWSNPLASVLDEVVRGIIKQFNLDGLLEQVSGDNEKLTEVAGDWRKAARDMRGVVDDLVTERRTLLRSWSGESAKAFSDEMEKTEKALQGEADDMDTVAECLELAAAECAMAEQMMIELIVEILEAVLVAAAATAVLSLLTAGAAAAIGPLVTAAGVAHRAMKAARITAKLADKLSDLAKRMQLLRKTAKLRTEIRRLGSKGPNGYRHGLKKILRGEGDATDLAKYLAYRQAKKAVKGGMKEVLGVDPGGAVQSAVMEEAPKVVEEKAEYEARPPSQSFKDRVDGNPAAFKHKSVQEVFG</sequence>
<accession>A0ABP6A349</accession>
<reference evidence="4" key="1">
    <citation type="journal article" date="2019" name="Int. J. Syst. Evol. Microbiol.">
        <title>The Global Catalogue of Microorganisms (GCM) 10K type strain sequencing project: providing services to taxonomists for standard genome sequencing and annotation.</title>
        <authorList>
            <consortium name="The Broad Institute Genomics Platform"/>
            <consortium name="The Broad Institute Genome Sequencing Center for Infectious Disease"/>
            <person name="Wu L."/>
            <person name="Ma J."/>
        </authorList>
    </citation>
    <scope>NUCLEOTIDE SEQUENCE [LARGE SCALE GENOMIC DNA]</scope>
    <source>
        <strain evidence="4">JCM 6307</strain>
    </source>
</reference>
<dbReference type="RefSeq" id="WP_344385819.1">
    <property type="nucleotide sequence ID" value="NZ_BAAATA010000046.1"/>
</dbReference>
<organism evidence="3 4">
    <name type="scientific">Streptomyces thermolineatus</name>
    <dbReference type="NCBI Taxonomy" id="44033"/>
    <lineage>
        <taxon>Bacteria</taxon>
        <taxon>Bacillati</taxon>
        <taxon>Actinomycetota</taxon>
        <taxon>Actinomycetes</taxon>
        <taxon>Kitasatosporales</taxon>
        <taxon>Streptomycetaceae</taxon>
        <taxon>Streptomyces</taxon>
    </lineage>
</organism>
<evidence type="ECO:0000313" key="3">
    <source>
        <dbReference type="EMBL" id="GAA2508884.1"/>
    </source>
</evidence>
<evidence type="ECO:0000259" key="2">
    <source>
        <dbReference type="Pfam" id="PF25547"/>
    </source>
</evidence>
<dbReference type="InterPro" id="IPR057746">
    <property type="entry name" value="CpnT-like_N"/>
</dbReference>
<dbReference type="EMBL" id="BAAATA010000046">
    <property type="protein sequence ID" value="GAA2508884.1"/>
    <property type="molecule type" value="Genomic_DNA"/>
</dbReference>
<protein>
    <recommendedName>
        <fullName evidence="2">Outer membrane channel protein CpnT-like N-terminal domain-containing protein</fullName>
    </recommendedName>
</protein>
<dbReference type="Gene3D" id="1.10.287.1060">
    <property type="entry name" value="ESAT-6-like"/>
    <property type="match status" value="1"/>
</dbReference>
<evidence type="ECO:0000313" key="4">
    <source>
        <dbReference type="Proteomes" id="UP001501358"/>
    </source>
</evidence>
<gene>
    <name evidence="3" type="ORF">GCM10010406_51690</name>
</gene>
<dbReference type="Proteomes" id="UP001501358">
    <property type="component" value="Unassembled WGS sequence"/>
</dbReference>
<name>A0ABP6A349_9ACTN</name>
<feature type="domain" description="Outer membrane channel protein CpnT-like N-terminal" evidence="2">
    <location>
        <begin position="50"/>
        <end position="165"/>
    </location>
</feature>
<dbReference type="InterPro" id="IPR036689">
    <property type="entry name" value="ESAT-6-like_sf"/>
</dbReference>